<evidence type="ECO:0000256" key="2">
    <source>
        <dbReference type="ARBA" id="ARBA00001958"/>
    </source>
</evidence>
<dbReference type="KEGG" id="agl:PYTT_0627"/>
<evidence type="ECO:0000256" key="7">
    <source>
        <dbReference type="ARBA" id="ARBA00022490"/>
    </source>
</evidence>
<evidence type="ECO:0000313" key="17">
    <source>
        <dbReference type="EMBL" id="SEH77205.1"/>
    </source>
</evidence>
<keyword evidence="13 16" id="KW-0173">Coenzyme A biosynthesis</keyword>
<feature type="binding site" evidence="16">
    <location>
        <position position="172"/>
    </location>
    <ligand>
        <name>substrate</name>
    </ligand>
</feature>
<evidence type="ECO:0000256" key="13">
    <source>
        <dbReference type="ARBA" id="ARBA00022993"/>
    </source>
</evidence>
<evidence type="ECO:0000256" key="8">
    <source>
        <dbReference type="ARBA" id="ARBA00022679"/>
    </source>
</evidence>
<feature type="active site" description="Proton acceptor" evidence="16">
    <location>
        <position position="97"/>
    </location>
</feature>
<name>A0A1C7PB52_9BACT</name>
<evidence type="ECO:0000313" key="18">
    <source>
        <dbReference type="Proteomes" id="UP000176204"/>
    </source>
</evidence>
<feature type="binding site" evidence="16">
    <location>
        <position position="120"/>
    </location>
    <ligand>
        <name>ATP</name>
        <dbReference type="ChEBI" id="CHEBI:30616"/>
    </ligand>
</feature>
<keyword evidence="10 16" id="KW-0418">Kinase</keyword>
<feature type="binding site" evidence="16">
    <location>
        <position position="117"/>
    </location>
    <ligand>
        <name>K(+)</name>
        <dbReference type="ChEBI" id="CHEBI:29103"/>
    </ligand>
</feature>
<evidence type="ECO:0000256" key="11">
    <source>
        <dbReference type="ARBA" id="ARBA00022840"/>
    </source>
</evidence>
<dbReference type="PANTHER" id="PTHR34265">
    <property type="entry name" value="TYPE III PANTOTHENATE KINASE"/>
    <property type="match status" value="1"/>
</dbReference>
<evidence type="ECO:0000256" key="4">
    <source>
        <dbReference type="ARBA" id="ARBA00005225"/>
    </source>
</evidence>
<dbReference type="GO" id="GO:0005737">
    <property type="term" value="C:cytoplasm"/>
    <property type="evidence" value="ECO:0007669"/>
    <property type="project" value="UniProtKB-SubCell"/>
</dbReference>
<keyword evidence="16" id="KW-0479">Metal-binding</keyword>
<dbReference type="EC" id="2.7.1.33" evidence="6 16"/>
<gene>
    <name evidence="16" type="primary">coaX</name>
    <name evidence="17" type="ORF">PYTT_0627</name>
</gene>
<dbReference type="PANTHER" id="PTHR34265:SF1">
    <property type="entry name" value="TYPE III PANTOTHENATE KINASE"/>
    <property type="match status" value="1"/>
</dbReference>
<dbReference type="RefSeq" id="WP_067777085.1">
    <property type="nucleotide sequence ID" value="NZ_LIGX01000032.1"/>
</dbReference>
<dbReference type="STRING" id="1679444.PYTT_0627"/>
<dbReference type="GO" id="GO:0005524">
    <property type="term" value="F:ATP binding"/>
    <property type="evidence" value="ECO:0007669"/>
    <property type="project" value="UniProtKB-UniRule"/>
</dbReference>
<comment type="subunit">
    <text evidence="5 16">Homodimer.</text>
</comment>
<keyword evidence="9 16" id="KW-0547">Nucleotide-binding</keyword>
<comment type="similarity">
    <text evidence="14 16">Belongs to the type III pantothenate kinase family.</text>
</comment>
<dbReference type="EMBL" id="LT629973">
    <property type="protein sequence ID" value="SEH77205.1"/>
    <property type="molecule type" value="Genomic_DNA"/>
</dbReference>
<accession>A0A1C7PB52</accession>
<evidence type="ECO:0000256" key="9">
    <source>
        <dbReference type="ARBA" id="ARBA00022741"/>
    </source>
</evidence>
<proteinExistence type="inferred from homology"/>
<dbReference type="UniPathway" id="UPA00241">
    <property type="reaction ID" value="UER00352"/>
</dbReference>
<evidence type="ECO:0000256" key="16">
    <source>
        <dbReference type="HAMAP-Rule" id="MF_01274"/>
    </source>
</evidence>
<comment type="subcellular location">
    <subcellularLocation>
        <location evidence="3 16">Cytoplasm</location>
    </subcellularLocation>
</comment>
<dbReference type="NCBIfam" id="TIGR00671">
    <property type="entry name" value="baf"/>
    <property type="match status" value="1"/>
</dbReference>
<keyword evidence="12 16" id="KW-0630">Potassium</keyword>
<dbReference type="InterPro" id="IPR004619">
    <property type="entry name" value="Type_III_PanK"/>
</dbReference>
<dbReference type="Pfam" id="PF03309">
    <property type="entry name" value="Pan_kinase"/>
    <property type="match status" value="1"/>
</dbReference>
<keyword evidence="8 16" id="KW-0808">Transferase</keyword>
<protein>
    <recommendedName>
        <fullName evidence="15 16">Type III pantothenate kinase</fullName>
        <ecNumber evidence="6 16">2.7.1.33</ecNumber>
    </recommendedName>
    <alternativeName>
        <fullName evidence="16">PanK-III</fullName>
    </alternativeName>
    <alternativeName>
        <fullName evidence="16">Pantothenic acid kinase</fullName>
    </alternativeName>
</protein>
<dbReference type="GO" id="GO:0015937">
    <property type="term" value="P:coenzyme A biosynthetic process"/>
    <property type="evidence" value="ECO:0007669"/>
    <property type="project" value="UniProtKB-UniRule"/>
</dbReference>
<comment type="catalytic activity">
    <reaction evidence="1 16">
        <text>(R)-pantothenate + ATP = (R)-4'-phosphopantothenate + ADP + H(+)</text>
        <dbReference type="Rhea" id="RHEA:16373"/>
        <dbReference type="ChEBI" id="CHEBI:10986"/>
        <dbReference type="ChEBI" id="CHEBI:15378"/>
        <dbReference type="ChEBI" id="CHEBI:29032"/>
        <dbReference type="ChEBI" id="CHEBI:30616"/>
        <dbReference type="ChEBI" id="CHEBI:456216"/>
        <dbReference type="EC" id="2.7.1.33"/>
    </reaction>
</comment>
<feature type="binding site" evidence="16">
    <location>
        <position position="88"/>
    </location>
    <ligand>
        <name>substrate</name>
    </ligand>
</feature>
<dbReference type="Gene3D" id="3.30.420.40">
    <property type="match status" value="2"/>
</dbReference>
<evidence type="ECO:0000256" key="10">
    <source>
        <dbReference type="ARBA" id="ARBA00022777"/>
    </source>
</evidence>
<dbReference type="AlphaFoldDB" id="A0A1C7PB52"/>
<comment type="pathway">
    <text evidence="4 16">Cofactor biosynthesis; coenzyme A biosynthesis; CoA from (R)-pantothenate: step 1/5.</text>
</comment>
<dbReference type="OrthoDB" id="9804707at2"/>
<organism evidence="17 18">
    <name type="scientific">Akkermansia glycaniphila</name>
    <dbReference type="NCBI Taxonomy" id="1679444"/>
    <lineage>
        <taxon>Bacteria</taxon>
        <taxon>Pseudomonadati</taxon>
        <taxon>Verrucomicrobiota</taxon>
        <taxon>Verrucomicrobiia</taxon>
        <taxon>Verrucomicrobiales</taxon>
        <taxon>Akkermansiaceae</taxon>
        <taxon>Akkermansia</taxon>
    </lineage>
</organism>
<keyword evidence="18" id="KW-1185">Reference proteome</keyword>
<feature type="binding site" evidence="16">
    <location>
        <begin position="95"/>
        <end position="98"/>
    </location>
    <ligand>
        <name>substrate</name>
    </ligand>
</feature>
<comment type="cofactor">
    <cofactor evidence="2">
        <name>K(+)</name>
        <dbReference type="ChEBI" id="CHEBI:29103"/>
    </cofactor>
</comment>
<dbReference type="CDD" id="cd24015">
    <property type="entry name" value="ASKHA_NBD_PanK-III"/>
    <property type="match status" value="1"/>
</dbReference>
<dbReference type="Proteomes" id="UP000176204">
    <property type="component" value="Chromosome I"/>
</dbReference>
<evidence type="ECO:0000256" key="1">
    <source>
        <dbReference type="ARBA" id="ARBA00001206"/>
    </source>
</evidence>
<evidence type="ECO:0000256" key="14">
    <source>
        <dbReference type="ARBA" id="ARBA00038036"/>
    </source>
</evidence>
<evidence type="ECO:0000256" key="6">
    <source>
        <dbReference type="ARBA" id="ARBA00012102"/>
    </source>
</evidence>
<comment type="function">
    <text evidence="16">Catalyzes the phosphorylation of pantothenate (Pan), the first step in CoA biosynthesis.</text>
</comment>
<dbReference type="PATRIC" id="fig|1679444.3.peg.1064"/>
<dbReference type="HAMAP" id="MF_01274">
    <property type="entry name" value="Pantothen_kinase_3"/>
    <property type="match status" value="1"/>
</dbReference>
<feature type="binding site" evidence="16">
    <location>
        <begin position="7"/>
        <end position="14"/>
    </location>
    <ligand>
        <name>ATP</name>
        <dbReference type="ChEBI" id="CHEBI:30616"/>
    </ligand>
</feature>
<comment type="cofactor">
    <cofactor evidence="16">
        <name>NH4(+)</name>
        <dbReference type="ChEBI" id="CHEBI:28938"/>
    </cofactor>
    <cofactor evidence="16">
        <name>K(+)</name>
        <dbReference type="ChEBI" id="CHEBI:29103"/>
    </cofactor>
    <text evidence="16">A monovalent cation. Ammonium or potassium.</text>
</comment>
<evidence type="ECO:0000256" key="12">
    <source>
        <dbReference type="ARBA" id="ARBA00022958"/>
    </source>
</evidence>
<keyword evidence="11 16" id="KW-0067">ATP-binding</keyword>
<dbReference type="GO" id="GO:0046872">
    <property type="term" value="F:metal ion binding"/>
    <property type="evidence" value="ECO:0007669"/>
    <property type="project" value="UniProtKB-KW"/>
</dbReference>
<dbReference type="GO" id="GO:0004594">
    <property type="term" value="F:pantothenate kinase activity"/>
    <property type="evidence" value="ECO:0007669"/>
    <property type="project" value="UniProtKB-UniRule"/>
</dbReference>
<sequence>MIYLLIDNSNTRTKFVLSSPEGLLDKRCMIPTRELCGERLALALEGWKYDFALICSVVPRVAEVLCDWLSCPFHVLSCESNLGIGIRYPLPKQIGADRLANAVGVVAYYGAPSVVVDFGTAVTFDVVSDDGFYLGGVIAPGLASMGDYLVRNTALLPAVDPREPDCAIGKSTEQAIHAGSIYGYRGLVKEILVRIEEEMPGRPYVVATGGDAELIAKGVSRIDAVDGNITLNGMRLVANLNVQG</sequence>
<reference evidence="18" key="1">
    <citation type="submission" date="2016-09" db="EMBL/GenBank/DDBJ databases">
        <authorList>
            <person name="Koehorst J."/>
        </authorList>
    </citation>
    <scope>NUCLEOTIDE SEQUENCE [LARGE SCALE GENOMIC DNA]</scope>
</reference>
<evidence type="ECO:0000256" key="15">
    <source>
        <dbReference type="ARBA" id="ARBA00040883"/>
    </source>
</evidence>
<evidence type="ECO:0000256" key="5">
    <source>
        <dbReference type="ARBA" id="ARBA00011738"/>
    </source>
</evidence>
<dbReference type="InterPro" id="IPR043129">
    <property type="entry name" value="ATPase_NBD"/>
</dbReference>
<keyword evidence="7 16" id="KW-0963">Cytoplasm</keyword>
<evidence type="ECO:0000256" key="3">
    <source>
        <dbReference type="ARBA" id="ARBA00004496"/>
    </source>
</evidence>
<dbReference type="SUPFAM" id="SSF53067">
    <property type="entry name" value="Actin-like ATPase domain"/>
    <property type="match status" value="2"/>
</dbReference>